<dbReference type="EMBL" id="ANOH01000136">
    <property type="protein sequence ID" value="EMI56597.1"/>
    <property type="molecule type" value="Genomic_DNA"/>
</dbReference>
<dbReference type="AlphaFoldDB" id="M5U566"/>
<dbReference type="InterPro" id="IPR051533">
    <property type="entry name" value="WaaL-like"/>
</dbReference>
<dbReference type="Proteomes" id="UP000011885">
    <property type="component" value="Unassembled WGS sequence"/>
</dbReference>
<feature type="transmembrane region" description="Helical" evidence="5">
    <location>
        <begin position="427"/>
        <end position="444"/>
    </location>
</feature>
<reference evidence="7 8" key="1">
    <citation type="journal article" date="2013" name="Mar. Genomics">
        <title>Expression of sulfatases in Rhodopirellula baltica and the diversity of sulfatases in the genus Rhodopirellula.</title>
        <authorList>
            <person name="Wegner C.E."/>
            <person name="Richter-Heitmann T."/>
            <person name="Klindworth A."/>
            <person name="Klockow C."/>
            <person name="Richter M."/>
            <person name="Achstetter T."/>
            <person name="Glockner F.O."/>
            <person name="Harder J."/>
        </authorList>
    </citation>
    <scope>NUCLEOTIDE SEQUENCE [LARGE SCALE GENOMIC DNA]</scope>
    <source>
        <strain evidence="7 8">SM41</strain>
    </source>
</reference>
<accession>M5U566</accession>
<dbReference type="Pfam" id="PF04932">
    <property type="entry name" value="Wzy_C"/>
    <property type="match status" value="1"/>
</dbReference>
<feature type="transmembrane region" description="Helical" evidence="5">
    <location>
        <begin position="49"/>
        <end position="69"/>
    </location>
</feature>
<keyword evidence="3 5" id="KW-1133">Transmembrane helix</keyword>
<keyword evidence="8" id="KW-1185">Reference proteome</keyword>
<dbReference type="InterPro" id="IPR007016">
    <property type="entry name" value="O-antigen_ligase-rel_domated"/>
</dbReference>
<evidence type="ECO:0000313" key="7">
    <source>
        <dbReference type="EMBL" id="EMI56597.1"/>
    </source>
</evidence>
<feature type="transmembrane region" description="Helical" evidence="5">
    <location>
        <begin position="12"/>
        <end position="29"/>
    </location>
</feature>
<dbReference type="PATRIC" id="fig|1263870.3.peg.2061"/>
<feature type="transmembrane region" description="Helical" evidence="5">
    <location>
        <begin position="76"/>
        <end position="99"/>
    </location>
</feature>
<feature type="transmembrane region" description="Helical" evidence="5">
    <location>
        <begin position="368"/>
        <end position="390"/>
    </location>
</feature>
<organism evidence="7 8">
    <name type="scientific">Rhodopirellula sallentina SM41</name>
    <dbReference type="NCBI Taxonomy" id="1263870"/>
    <lineage>
        <taxon>Bacteria</taxon>
        <taxon>Pseudomonadati</taxon>
        <taxon>Planctomycetota</taxon>
        <taxon>Planctomycetia</taxon>
        <taxon>Pirellulales</taxon>
        <taxon>Pirellulaceae</taxon>
        <taxon>Rhodopirellula</taxon>
    </lineage>
</organism>
<protein>
    <submittedName>
        <fullName evidence="7">Cap5J protein-putative transmembrane protein</fullName>
    </submittedName>
</protein>
<name>M5U566_9BACT</name>
<feature type="transmembrane region" description="Helical" evidence="5">
    <location>
        <begin position="402"/>
        <end position="421"/>
    </location>
</feature>
<evidence type="ECO:0000313" key="8">
    <source>
        <dbReference type="Proteomes" id="UP000011885"/>
    </source>
</evidence>
<proteinExistence type="predicted"/>
<evidence type="ECO:0000256" key="4">
    <source>
        <dbReference type="ARBA" id="ARBA00023136"/>
    </source>
</evidence>
<dbReference type="OrthoDB" id="234872at2"/>
<sequence length="458" mass="48327">MTSSDEQPRAAMPWIIGLVLIAAAAINPLDIITGASEFDRATSSTGPQTLIKLGLAGMATLIGFLGVLLSPRTRHLLNSVPGAALLALGFVFCATSVFAAPTVRIISIASALIFMGYLLFITTALATIGAKRVAICLVLGTSIYLSYTWALFILLPESGTFTEYVSATETVQRMGGTGHPNTIAKVAVATGLLGLALLTGRTNPPTLPSDADNQFDTSPHSVSDRVLAIATRGPWWNLIWTGIVVLATATVLATISRTAIIAGFAAAGMMLIDRFYGRGGLAIAIASVSAAALVIFAFSLWSGEGPFSESTVTVVTKSGDVEELTSLTGRTVIWKEAVDLIAERPLTGWGLDSAASVMSKEATGTHNLLLHISFSAGMVACLLLLGLLGWSLIFGATSGYEWIRGVTVFVLVSGLVEDTIFESFPTMLTLIWIVALLAPNMVYMQRTETQPLQPSDRQ</sequence>
<dbReference type="PANTHER" id="PTHR37422:SF13">
    <property type="entry name" value="LIPOPOLYSACCHARIDE BIOSYNTHESIS PROTEIN PA4999-RELATED"/>
    <property type="match status" value="1"/>
</dbReference>
<evidence type="ECO:0000256" key="5">
    <source>
        <dbReference type="SAM" id="Phobius"/>
    </source>
</evidence>
<evidence type="ECO:0000256" key="3">
    <source>
        <dbReference type="ARBA" id="ARBA00022989"/>
    </source>
</evidence>
<feature type="transmembrane region" description="Helical" evidence="5">
    <location>
        <begin position="238"/>
        <end position="267"/>
    </location>
</feature>
<evidence type="ECO:0000256" key="1">
    <source>
        <dbReference type="ARBA" id="ARBA00004141"/>
    </source>
</evidence>
<feature type="transmembrane region" description="Helical" evidence="5">
    <location>
        <begin position="105"/>
        <end position="126"/>
    </location>
</feature>
<dbReference type="RefSeq" id="WP_008676854.1">
    <property type="nucleotide sequence ID" value="NZ_ANOH01000136.1"/>
</dbReference>
<feature type="domain" description="O-antigen ligase-related" evidence="6">
    <location>
        <begin position="243"/>
        <end position="385"/>
    </location>
</feature>
<evidence type="ECO:0000259" key="6">
    <source>
        <dbReference type="Pfam" id="PF04932"/>
    </source>
</evidence>
<dbReference type="PANTHER" id="PTHR37422">
    <property type="entry name" value="TEICHURONIC ACID BIOSYNTHESIS PROTEIN TUAE"/>
    <property type="match status" value="1"/>
</dbReference>
<evidence type="ECO:0000256" key="2">
    <source>
        <dbReference type="ARBA" id="ARBA00022692"/>
    </source>
</evidence>
<comment type="caution">
    <text evidence="7">The sequence shown here is derived from an EMBL/GenBank/DDBJ whole genome shotgun (WGS) entry which is preliminary data.</text>
</comment>
<keyword evidence="4 5" id="KW-0472">Membrane</keyword>
<dbReference type="GO" id="GO:0016020">
    <property type="term" value="C:membrane"/>
    <property type="evidence" value="ECO:0007669"/>
    <property type="project" value="UniProtKB-SubCell"/>
</dbReference>
<comment type="subcellular location">
    <subcellularLocation>
        <location evidence="1">Membrane</location>
        <topology evidence="1">Multi-pass membrane protein</topology>
    </subcellularLocation>
</comment>
<keyword evidence="2 5" id="KW-0812">Transmembrane</keyword>
<gene>
    <name evidence="7" type="ORF">RSSM_01930</name>
</gene>
<feature type="transmembrane region" description="Helical" evidence="5">
    <location>
        <begin position="279"/>
        <end position="301"/>
    </location>
</feature>
<feature type="transmembrane region" description="Helical" evidence="5">
    <location>
        <begin position="133"/>
        <end position="155"/>
    </location>
</feature>